<evidence type="ECO:0000256" key="11">
    <source>
        <dbReference type="ARBA" id="ARBA00022890"/>
    </source>
</evidence>
<protein>
    <submittedName>
        <fullName evidence="15">VP1</fullName>
    </submittedName>
</protein>
<evidence type="ECO:0000256" key="6">
    <source>
        <dbReference type="ARBA" id="ARBA00022581"/>
    </source>
</evidence>
<dbReference type="Gene3D" id="2.60.175.10">
    <property type="entry name" value="Capsid protein VP1,Polyomavirus"/>
    <property type="match status" value="1"/>
</dbReference>
<evidence type="ECO:0000256" key="1">
    <source>
        <dbReference type="ARBA" id="ARBA00004147"/>
    </source>
</evidence>
<evidence type="ECO:0000256" key="2">
    <source>
        <dbReference type="ARBA" id="ARBA00004328"/>
    </source>
</evidence>
<evidence type="ECO:0000256" key="5">
    <source>
        <dbReference type="ARBA" id="ARBA00022562"/>
    </source>
</evidence>
<dbReference type="GO" id="GO:0075509">
    <property type="term" value="P:endocytosis involved in viral entry into host cell"/>
    <property type="evidence" value="ECO:0007669"/>
    <property type="project" value="UniProtKB-KW"/>
</dbReference>
<dbReference type="GO" id="GO:0005198">
    <property type="term" value="F:structural molecule activity"/>
    <property type="evidence" value="ECO:0007669"/>
    <property type="project" value="InterPro"/>
</dbReference>
<evidence type="ECO:0000256" key="10">
    <source>
        <dbReference type="ARBA" id="ARBA00022844"/>
    </source>
</evidence>
<sequence length="360" mass="39038">MAARQRKGEPTPVPKLLIKGGIEVLAVRTGPDSTTEVECYLQPRMGFHKDGSPGAASEPLTVAKQGATDSPKPKELPCYSCAKVPLPTLNDDLTAPNILMWEAVTVQTEVVGITILMNVHSSGHRILDNGAGTPIQGPSCHLFGVGGEPMDLQFCTLNSETKYPTDVGVPSKLTTKAQVLDPGLKAKLDEDGFYPVECWVPDPARNENFRYYGSVTGGAQTPPVMSVTNTLTTVLLDDNGVGPLCKGDGLYVMAADIYGLFTSATGSQWWKGGPRYFKIKLRKRSVRNPYNVGALLNNMFQSYLPRIQGQAMSGDDAQIEEVRVYQGTEPLPGDSSMERYVDMFGNEKTAIPVNDPPERK</sequence>
<keyword evidence="14" id="KW-1160">Virus entry into host cell</keyword>
<dbReference type="InterPro" id="IPR000662">
    <property type="entry name" value="Capsid_VP1_Polyomavir"/>
</dbReference>
<comment type="subcellular location">
    <subcellularLocation>
        <location evidence="1">Host nucleus</location>
    </subcellularLocation>
    <subcellularLocation>
        <location evidence="2">Virion</location>
    </subcellularLocation>
</comment>
<dbReference type="InterPro" id="IPR011222">
    <property type="entry name" value="dsDNA_vir_gr_I_capsid"/>
</dbReference>
<evidence type="ECO:0000256" key="9">
    <source>
        <dbReference type="ARBA" id="ARBA00022828"/>
    </source>
</evidence>
<keyword evidence="5" id="KW-1048">Host nucleus</keyword>
<organism evidence="15 16">
    <name type="scientific">Adelie penguin polyomavirus</name>
    <dbReference type="NCBI Taxonomy" id="1590650"/>
    <lineage>
        <taxon>Viruses</taxon>
        <taxon>Monodnaviria</taxon>
        <taxon>Shotokuvirae</taxon>
        <taxon>Cossaviricota</taxon>
        <taxon>Papovaviricetes</taxon>
        <taxon>Sepolyvirales</taxon>
        <taxon>Polyomaviridae</taxon>
        <taxon>Gammapolyomavirus</taxon>
        <taxon>Gammapolyomavirus padeliae</taxon>
    </lineage>
</organism>
<dbReference type="Proteomes" id="UP000165652">
    <property type="component" value="Segment"/>
</dbReference>
<evidence type="ECO:0000256" key="3">
    <source>
        <dbReference type="ARBA" id="ARBA00006893"/>
    </source>
</evidence>
<evidence type="ECO:0000256" key="4">
    <source>
        <dbReference type="ARBA" id="ARBA00022561"/>
    </source>
</evidence>
<keyword evidence="9" id="KW-1145">T=7 icosahedral capsid protein</keyword>
<keyword evidence="13" id="KW-1015">Disulfide bond</keyword>
<evidence type="ECO:0000313" key="15">
    <source>
        <dbReference type="EMBL" id="AJB28786.2"/>
    </source>
</evidence>
<accession>A0A0A7WCK8</accession>
<keyword evidence="6" id="KW-0945">Host-virus interaction</keyword>
<keyword evidence="8" id="KW-1161">Viral attachment to host cell</keyword>
<dbReference type="GO" id="GO:0042025">
    <property type="term" value="C:host cell nucleus"/>
    <property type="evidence" value="ECO:0007669"/>
    <property type="project" value="UniProtKB-SubCell"/>
</dbReference>
<keyword evidence="12" id="KW-0426">Late protein</keyword>
<dbReference type="EMBL" id="KP033140">
    <property type="protein sequence ID" value="AJB28786.2"/>
    <property type="molecule type" value="Genomic_DNA"/>
</dbReference>
<evidence type="ECO:0000313" key="16">
    <source>
        <dbReference type="Proteomes" id="UP000165652"/>
    </source>
</evidence>
<reference evidence="15 16" key="1">
    <citation type="journal article" date="2015" name="J. Gen. Virol.">
        <title>Identification of an avian polyomavirus associated with Adelie penguins (Pygoscelis adeliae).</title>
        <authorList>
            <person name="Varsani A."/>
            <person name="Porzig E.L."/>
            <person name="Jennings S."/>
            <person name="Kraberger S."/>
            <person name="Farkas K."/>
            <person name="Julian L."/>
            <person name="Massaro M."/>
            <person name="Ballard G."/>
            <person name="Ainley D.G."/>
        </authorList>
    </citation>
    <scope>NUCLEOTIDE SEQUENCE [LARGE SCALE GENOMIC DNA]</scope>
    <source>
        <strain evidence="15">AdPyV_Crozier_2012</strain>
    </source>
</reference>
<keyword evidence="16" id="KW-1185">Reference proteome</keyword>
<dbReference type="KEGG" id="vg:22835127"/>
<dbReference type="GO" id="GO:0039620">
    <property type="term" value="C:T=7 icosahedral viral capsid"/>
    <property type="evidence" value="ECO:0007669"/>
    <property type="project" value="UniProtKB-KW"/>
</dbReference>
<dbReference type="OrthoDB" id="12524at10239"/>
<evidence type="ECO:0000256" key="7">
    <source>
        <dbReference type="ARBA" id="ARBA00022595"/>
    </source>
</evidence>
<evidence type="ECO:0000256" key="13">
    <source>
        <dbReference type="ARBA" id="ARBA00023157"/>
    </source>
</evidence>
<dbReference type="RefSeq" id="YP_009115502.2">
    <property type="nucleotide sequence ID" value="NC_026141.2"/>
</dbReference>
<comment type="similarity">
    <text evidence="3">Belongs to the polyomaviruses coat protein VP1 family.</text>
</comment>
<keyword evidence="7" id="KW-1162">Viral penetration into host cytoplasm</keyword>
<dbReference type="Pfam" id="PF00718">
    <property type="entry name" value="Polyoma_coat"/>
    <property type="match status" value="1"/>
</dbReference>
<proteinExistence type="inferred from homology"/>
<keyword evidence="4" id="KW-0167">Capsid protein</keyword>
<keyword evidence="11" id="KW-1164">Virus endocytosis by host</keyword>
<dbReference type="InterPro" id="IPR036931">
    <property type="entry name" value="Polyomavir_VP1_sf"/>
</dbReference>
<evidence type="ECO:0000256" key="8">
    <source>
        <dbReference type="ARBA" id="ARBA00022804"/>
    </source>
</evidence>
<keyword evidence="10" id="KW-0946">Virion</keyword>
<dbReference type="GO" id="GO:0019062">
    <property type="term" value="P:virion attachment to host cell"/>
    <property type="evidence" value="ECO:0007669"/>
    <property type="project" value="UniProtKB-KW"/>
</dbReference>
<dbReference type="SUPFAM" id="SSF88648">
    <property type="entry name" value="Group I dsDNA viruses"/>
    <property type="match status" value="1"/>
</dbReference>
<evidence type="ECO:0000256" key="12">
    <source>
        <dbReference type="ARBA" id="ARBA00022921"/>
    </source>
</evidence>
<name>A0A0A7WCK8_9POLY</name>
<dbReference type="GeneID" id="22835127"/>
<evidence type="ECO:0000256" key="14">
    <source>
        <dbReference type="ARBA" id="ARBA00023296"/>
    </source>
</evidence>